<dbReference type="PANTHER" id="PTHR47359:SF3">
    <property type="entry name" value="NLP_P60 DOMAIN-CONTAINING PROTEIN-RELATED"/>
    <property type="match status" value="1"/>
</dbReference>
<dbReference type="RefSeq" id="WP_184920743.1">
    <property type="nucleotide sequence ID" value="NZ_JACHMO010000001.1"/>
</dbReference>
<dbReference type="Gene3D" id="3.90.1720.10">
    <property type="entry name" value="endopeptidase domain like (from Nostoc punctiforme)"/>
    <property type="match status" value="1"/>
</dbReference>
<dbReference type="SUPFAM" id="SSF54001">
    <property type="entry name" value="Cysteine proteinases"/>
    <property type="match status" value="1"/>
</dbReference>
<evidence type="ECO:0000256" key="1">
    <source>
        <dbReference type="ARBA" id="ARBA00007074"/>
    </source>
</evidence>
<feature type="domain" description="NlpC/P60" evidence="7">
    <location>
        <begin position="216"/>
        <end position="333"/>
    </location>
</feature>
<dbReference type="PROSITE" id="PS51935">
    <property type="entry name" value="NLPC_P60"/>
    <property type="match status" value="1"/>
</dbReference>
<dbReference type="Gene3D" id="6.10.250.3150">
    <property type="match status" value="1"/>
</dbReference>
<keyword evidence="6" id="KW-0732">Signal</keyword>
<proteinExistence type="inferred from homology"/>
<dbReference type="Proteomes" id="UP000552097">
    <property type="component" value="Unassembled WGS sequence"/>
</dbReference>
<evidence type="ECO:0000259" key="7">
    <source>
        <dbReference type="PROSITE" id="PS51935"/>
    </source>
</evidence>
<reference evidence="8 9" key="1">
    <citation type="submission" date="2020-08" db="EMBL/GenBank/DDBJ databases">
        <title>Sequencing the genomes of 1000 actinobacteria strains.</title>
        <authorList>
            <person name="Klenk H.-P."/>
        </authorList>
    </citation>
    <scope>NUCLEOTIDE SEQUENCE [LARGE SCALE GENOMIC DNA]</scope>
    <source>
        <strain evidence="8 9">DSM 45486</strain>
    </source>
</reference>
<organism evidence="8 9">
    <name type="scientific">Saccharothrix ecbatanensis</name>
    <dbReference type="NCBI Taxonomy" id="1105145"/>
    <lineage>
        <taxon>Bacteria</taxon>
        <taxon>Bacillati</taxon>
        <taxon>Actinomycetota</taxon>
        <taxon>Actinomycetes</taxon>
        <taxon>Pseudonocardiales</taxon>
        <taxon>Pseudonocardiaceae</taxon>
        <taxon>Saccharothrix</taxon>
    </lineage>
</organism>
<keyword evidence="2" id="KW-0645">Protease</keyword>
<keyword evidence="9" id="KW-1185">Reference proteome</keyword>
<evidence type="ECO:0000256" key="2">
    <source>
        <dbReference type="ARBA" id="ARBA00022670"/>
    </source>
</evidence>
<dbReference type="GO" id="GO:0006508">
    <property type="term" value="P:proteolysis"/>
    <property type="evidence" value="ECO:0007669"/>
    <property type="project" value="UniProtKB-KW"/>
</dbReference>
<evidence type="ECO:0000313" key="8">
    <source>
        <dbReference type="EMBL" id="MBB5803409.1"/>
    </source>
</evidence>
<keyword evidence="3 8" id="KW-0378">Hydrolase</keyword>
<evidence type="ECO:0000256" key="3">
    <source>
        <dbReference type="ARBA" id="ARBA00022801"/>
    </source>
</evidence>
<dbReference type="PANTHER" id="PTHR47359">
    <property type="entry name" value="PEPTIDOGLYCAN DL-ENDOPEPTIDASE CWLO"/>
    <property type="match status" value="1"/>
</dbReference>
<dbReference type="AlphaFoldDB" id="A0A7W9HKB4"/>
<keyword evidence="5" id="KW-0175">Coiled coil</keyword>
<keyword evidence="4" id="KW-0788">Thiol protease</keyword>
<sequence length="333" mass="34905">MSSTSAQRTIRAALAATAAAVVSVGVVAPQAAADPAVPANASEALKKYTELAGQAEKLNEEHLRAQDDLKAKQSELDKANSDLTGARQAEENLRGQVDLLTEASFEGARFNQLSALLVSDSQQDYLNRMSALGILAADNAETLASLSKAVTDADDAQRRATDAAGAATKIVDDIAQRKSDLDKQVADARAQYKQLSSADKAILSNPGDTSRIAVPAGTAGKALEYALAQRGDPYVFGANGPDAWDCSSLMQQSYRTAGVSIPRTSYGQAGVGRQVSRGEVKAGDLIIYYADQHHVAMAVDGVRAVHASTEGVPVKIADIDSIGPINVIRRIEG</sequence>
<dbReference type="InterPro" id="IPR038765">
    <property type="entry name" value="Papain-like_cys_pep_sf"/>
</dbReference>
<evidence type="ECO:0000313" key="9">
    <source>
        <dbReference type="Proteomes" id="UP000552097"/>
    </source>
</evidence>
<comment type="similarity">
    <text evidence="1">Belongs to the peptidase C40 family.</text>
</comment>
<name>A0A7W9HKB4_9PSEU</name>
<evidence type="ECO:0000256" key="6">
    <source>
        <dbReference type="SAM" id="SignalP"/>
    </source>
</evidence>
<dbReference type="InterPro" id="IPR000064">
    <property type="entry name" value="NLP_P60_dom"/>
</dbReference>
<dbReference type="GO" id="GO:0008234">
    <property type="term" value="F:cysteine-type peptidase activity"/>
    <property type="evidence" value="ECO:0007669"/>
    <property type="project" value="UniProtKB-KW"/>
</dbReference>
<evidence type="ECO:0000256" key="4">
    <source>
        <dbReference type="ARBA" id="ARBA00022807"/>
    </source>
</evidence>
<feature type="coiled-coil region" evidence="5">
    <location>
        <begin position="41"/>
        <end position="96"/>
    </location>
</feature>
<feature type="signal peptide" evidence="6">
    <location>
        <begin position="1"/>
        <end position="33"/>
    </location>
</feature>
<comment type="caution">
    <text evidence="8">The sequence shown here is derived from an EMBL/GenBank/DDBJ whole genome shotgun (WGS) entry which is preliminary data.</text>
</comment>
<evidence type="ECO:0000256" key="5">
    <source>
        <dbReference type="SAM" id="Coils"/>
    </source>
</evidence>
<accession>A0A7W9HKB4</accession>
<protein>
    <submittedName>
        <fullName evidence="8">Cell wall-associated NlpC family hydrolase</fullName>
    </submittedName>
</protein>
<feature type="coiled-coil region" evidence="5">
    <location>
        <begin position="171"/>
        <end position="198"/>
    </location>
</feature>
<dbReference type="Pfam" id="PF00877">
    <property type="entry name" value="NLPC_P60"/>
    <property type="match status" value="1"/>
</dbReference>
<dbReference type="EMBL" id="JACHMO010000001">
    <property type="protein sequence ID" value="MBB5803409.1"/>
    <property type="molecule type" value="Genomic_DNA"/>
</dbReference>
<feature type="chain" id="PRO_5030965130" evidence="6">
    <location>
        <begin position="34"/>
        <end position="333"/>
    </location>
</feature>
<dbReference type="InterPro" id="IPR051794">
    <property type="entry name" value="PG_Endopeptidase_C40"/>
</dbReference>
<gene>
    <name evidence="8" type="ORF">F4560_003177</name>
</gene>